<feature type="domain" description="Protein Lines N-terminal" evidence="2">
    <location>
        <begin position="188"/>
        <end position="452"/>
    </location>
</feature>
<evidence type="ECO:0000259" key="2">
    <source>
        <dbReference type="Pfam" id="PF14694"/>
    </source>
</evidence>
<dbReference type="SUPFAM" id="SSF48371">
    <property type="entry name" value="ARM repeat"/>
    <property type="match status" value="1"/>
</dbReference>
<accession>A0A8W8HWP2</accession>
<dbReference type="EnsemblMetazoa" id="G11450.1">
    <property type="protein sequence ID" value="G11450.1:cds"/>
    <property type="gene ID" value="G11450"/>
</dbReference>
<protein>
    <recommendedName>
        <fullName evidence="2">Protein Lines N-terminal domain-containing protein</fullName>
    </recommendedName>
</protein>
<keyword evidence="4" id="KW-1185">Reference proteome</keyword>
<dbReference type="Proteomes" id="UP000005408">
    <property type="component" value="Unassembled WGS sequence"/>
</dbReference>
<feature type="compositionally biased region" description="Gly residues" evidence="1">
    <location>
        <begin position="520"/>
        <end position="529"/>
    </location>
</feature>
<evidence type="ECO:0000256" key="1">
    <source>
        <dbReference type="SAM" id="MobiDB-lite"/>
    </source>
</evidence>
<proteinExistence type="predicted"/>
<sequence>MEVDQVPENDLTCSIKDDVIYLVRHWKSISKDRLQCSKEKLISINKLEKITTNFEGSTSAYEENLKPLLNIMKDGLADGDPFVRYSAAKAIGNTMTHCVHCQANFTPLLQDMISSLPNIAEEYRTSIIDLLWHQTSSCLIEDHWLALTTVIGQHWMNMCKSCLFDFLSDLQYEDSSFSCGSQKHDTVVVLCCQFLRLWKRLIKKCTTNTTKNNYMEFLKPVVNLIQIFRSKTSYVDRMTFRSILKLILVVVKNMDKIANLGSDYRKIIVQIADEFMHCCIFEEFPCGFKEGFAGELTVNPENHQDLSILRTMASICIKFVVMVQKLDLNSTDVTGAFANLNSLDSWMSKTVGLNCFSWVPMVYSEQDDSWIDILMTLLEIYTEGEVRIEKQKGLGDVLAMIQPHKQFLLFLDNTGFDETLVVDLLISPETCFLFYFTKYLRLLASEWTEFVRTHSEYSSHGSLDSRCGSQDSIYAESGVYTQNVNKTASQETNTVNAEGLTMLQQYGFDDDDDGDDDDGGGGGDDGGGGGEEEEEEEEGCGDDDGHCDKKVKDDNNDDGICKNDEEGESRVKIVTADSLCSSINDHFDSDTLDLQSANISICLDKTMAVLIRVRLKMEKFTDSSILQYNPQVLVHLIEQVEELYEQ</sequence>
<name>A0A8W8HWP2_MAGGI</name>
<dbReference type="PANTHER" id="PTHR16057">
    <property type="entry name" value="WINS1, 2 PROTEIN"/>
    <property type="match status" value="1"/>
</dbReference>
<dbReference type="AlphaFoldDB" id="A0A8W8HWP2"/>
<dbReference type="Pfam" id="PF14694">
    <property type="entry name" value="LINES_N"/>
    <property type="match status" value="1"/>
</dbReference>
<dbReference type="InterPro" id="IPR024875">
    <property type="entry name" value="Protein_Lines"/>
</dbReference>
<dbReference type="InterPro" id="IPR032794">
    <property type="entry name" value="LINES_N"/>
</dbReference>
<feature type="compositionally biased region" description="Acidic residues" evidence="1">
    <location>
        <begin position="508"/>
        <end position="519"/>
    </location>
</feature>
<dbReference type="InterPro" id="IPR016024">
    <property type="entry name" value="ARM-type_fold"/>
</dbReference>
<dbReference type="OMA" id="HVSQYQS"/>
<dbReference type="OrthoDB" id="8251209at2759"/>
<feature type="compositionally biased region" description="Basic and acidic residues" evidence="1">
    <location>
        <begin position="543"/>
        <end position="563"/>
    </location>
</feature>
<reference evidence="3" key="1">
    <citation type="submission" date="2022-08" db="UniProtKB">
        <authorList>
            <consortium name="EnsemblMetazoa"/>
        </authorList>
    </citation>
    <scope>IDENTIFICATION</scope>
    <source>
        <strain evidence="3">05x7-T-G4-1.051#20</strain>
    </source>
</reference>
<evidence type="ECO:0000313" key="3">
    <source>
        <dbReference type="EnsemblMetazoa" id="G11450.1:cds"/>
    </source>
</evidence>
<evidence type="ECO:0000313" key="4">
    <source>
        <dbReference type="Proteomes" id="UP000005408"/>
    </source>
</evidence>
<feature type="compositionally biased region" description="Acidic residues" evidence="1">
    <location>
        <begin position="530"/>
        <end position="542"/>
    </location>
</feature>
<organism evidence="3 4">
    <name type="scientific">Magallana gigas</name>
    <name type="common">Pacific oyster</name>
    <name type="synonym">Crassostrea gigas</name>
    <dbReference type="NCBI Taxonomy" id="29159"/>
    <lineage>
        <taxon>Eukaryota</taxon>
        <taxon>Metazoa</taxon>
        <taxon>Spiralia</taxon>
        <taxon>Lophotrochozoa</taxon>
        <taxon>Mollusca</taxon>
        <taxon>Bivalvia</taxon>
        <taxon>Autobranchia</taxon>
        <taxon>Pteriomorphia</taxon>
        <taxon>Ostreida</taxon>
        <taxon>Ostreoidea</taxon>
        <taxon>Ostreidae</taxon>
        <taxon>Magallana</taxon>
    </lineage>
</organism>
<feature type="region of interest" description="Disordered" evidence="1">
    <location>
        <begin position="506"/>
        <end position="563"/>
    </location>
</feature>
<dbReference type="PANTHER" id="PTHR16057:SF1">
    <property type="entry name" value="PROTEIN LINES HOMOLOG 1"/>
    <property type="match status" value="1"/>
</dbReference>